<dbReference type="AlphaFoldDB" id="A0AAD7K1D8"/>
<dbReference type="Proteomes" id="UP001215598">
    <property type="component" value="Unassembled WGS sequence"/>
</dbReference>
<organism evidence="1 2">
    <name type="scientific">Mycena metata</name>
    <dbReference type="NCBI Taxonomy" id="1033252"/>
    <lineage>
        <taxon>Eukaryota</taxon>
        <taxon>Fungi</taxon>
        <taxon>Dikarya</taxon>
        <taxon>Basidiomycota</taxon>
        <taxon>Agaricomycotina</taxon>
        <taxon>Agaricomycetes</taxon>
        <taxon>Agaricomycetidae</taxon>
        <taxon>Agaricales</taxon>
        <taxon>Marasmiineae</taxon>
        <taxon>Mycenaceae</taxon>
        <taxon>Mycena</taxon>
    </lineage>
</organism>
<reference evidence="1" key="1">
    <citation type="submission" date="2023-03" db="EMBL/GenBank/DDBJ databases">
        <title>Massive genome expansion in bonnet fungi (Mycena s.s.) driven by repeated elements and novel gene families across ecological guilds.</title>
        <authorList>
            <consortium name="Lawrence Berkeley National Laboratory"/>
            <person name="Harder C.B."/>
            <person name="Miyauchi S."/>
            <person name="Viragh M."/>
            <person name="Kuo A."/>
            <person name="Thoen E."/>
            <person name="Andreopoulos B."/>
            <person name="Lu D."/>
            <person name="Skrede I."/>
            <person name="Drula E."/>
            <person name="Henrissat B."/>
            <person name="Morin E."/>
            <person name="Kohler A."/>
            <person name="Barry K."/>
            <person name="LaButti K."/>
            <person name="Morin E."/>
            <person name="Salamov A."/>
            <person name="Lipzen A."/>
            <person name="Mereny Z."/>
            <person name="Hegedus B."/>
            <person name="Baldrian P."/>
            <person name="Stursova M."/>
            <person name="Weitz H."/>
            <person name="Taylor A."/>
            <person name="Grigoriev I.V."/>
            <person name="Nagy L.G."/>
            <person name="Martin F."/>
            <person name="Kauserud H."/>
        </authorList>
    </citation>
    <scope>NUCLEOTIDE SEQUENCE</scope>
    <source>
        <strain evidence="1">CBHHK182m</strain>
    </source>
</reference>
<evidence type="ECO:0000313" key="1">
    <source>
        <dbReference type="EMBL" id="KAJ7774876.1"/>
    </source>
</evidence>
<sequence length="942" mass="105985">MSDPSLPHPSWDFFFQEDDVAIKFMGFYEYGLDYELALLPSATQGNAWHYRNRRGGALHRALLFGEVLECQAVPATLGEHGLQHVVKLTVRCVPNASPKMARVFTNDHLELSNVVESDRAQPPYEAESWVGRVNEQDVFFIDYSPLSTVINGPVIQGSKILVDASFSRLDLWAEGTGARKIYRIIAHEIERVGEAYLDIYGVTEPAGFVGEEEMQLGARMSGVLLHLTMIIADDCSQVDNFIGLVHDCDYNIHTEEFFSRMSNDVVFVAAMEDTGCWDRVMRWVRSITYAPVNLSQAGVLAGLPAELVYRVVGHMDLRSRVAFARTSRDMNYLCTSLAHYELGVICATYHLDFTELRFMLVASHTCMAGYALQSVFTGPRMAGDSIDFFTSPGWDEYVIAFLLKSNHYSADPSPMVSGGYIATTLRSGTRHIRVITCPKTALEGVISQNHSARFGYCDGYRIRHAYAELMDERVTLTTAGLMAIPDDISAHVETWKAVHKALRHGLKWVFDYWKPHDCRDKHSFSCPANLRDTLDGGWFQWDLFDSAYDGNKTIQLIAWPFFGGGCKRGTIRGNKFKKVPCVDARYISSFDWVHLSINSVALRGPILGMGNIRGKGDGEEVSFTVFGVIKSVRSDGTVAIGRPAWQAEGSTGLALMVRYDEQLLALARALESRNLCGSFDDHEIILTSRGSLEGTIGKVVCATATLTVEADIDFTREEHYTLNASEITLPEGRSRRPKLHRIELRLVFRYPWRHDDRTRRPCVSHPTSTMSAFRAYLLQAFSAFLRSRRWVLWKYDVEDWKWTPTETGDGIMACREVESEDGGVRLRPISFNLFGIVTNSPRDGALTMKKLDVEGTLGREFDILFDMQLWTLSRILERVGHDGILNGDDFLVINNIGHIVEGAALIATATLLIRTGDHDEVDDYELRLRKVHVMYVEEPESE</sequence>
<evidence type="ECO:0008006" key="3">
    <source>
        <dbReference type="Google" id="ProtNLM"/>
    </source>
</evidence>
<dbReference type="EMBL" id="JARKIB010000011">
    <property type="protein sequence ID" value="KAJ7774876.1"/>
    <property type="molecule type" value="Genomic_DNA"/>
</dbReference>
<comment type="caution">
    <text evidence="1">The sequence shown here is derived from an EMBL/GenBank/DDBJ whole genome shotgun (WGS) entry which is preliminary data.</text>
</comment>
<keyword evidence="2" id="KW-1185">Reference proteome</keyword>
<evidence type="ECO:0000313" key="2">
    <source>
        <dbReference type="Proteomes" id="UP001215598"/>
    </source>
</evidence>
<accession>A0AAD7K1D8</accession>
<name>A0AAD7K1D8_9AGAR</name>
<proteinExistence type="predicted"/>
<protein>
    <recommendedName>
        <fullName evidence="3">F-box domain-containing protein</fullName>
    </recommendedName>
</protein>
<gene>
    <name evidence="1" type="ORF">B0H16DRAFT_1450341</name>
</gene>